<dbReference type="PANTHER" id="PTHR43798:SF33">
    <property type="entry name" value="HYDROLASE, PUTATIVE (AFU_ORTHOLOGUE AFUA_2G14860)-RELATED"/>
    <property type="match status" value="1"/>
</dbReference>
<dbReference type="AlphaFoldDB" id="A0AA35X044"/>
<dbReference type="InterPro" id="IPR000073">
    <property type="entry name" value="AB_hydrolase_1"/>
</dbReference>
<dbReference type="Proteomes" id="UP001174909">
    <property type="component" value="Unassembled WGS sequence"/>
</dbReference>
<protein>
    <submittedName>
        <fullName evidence="2">Soluble epoxide hydrolase</fullName>
    </submittedName>
</protein>
<comment type="caution">
    <text evidence="2">The sequence shown here is derived from an EMBL/GenBank/DDBJ whole genome shotgun (WGS) entry which is preliminary data.</text>
</comment>
<dbReference type="SUPFAM" id="SSF53474">
    <property type="entry name" value="alpha/beta-Hydrolases"/>
    <property type="match status" value="1"/>
</dbReference>
<evidence type="ECO:0000313" key="2">
    <source>
        <dbReference type="EMBL" id="CAI8040358.1"/>
    </source>
</evidence>
<dbReference type="GO" id="GO:0016787">
    <property type="term" value="F:hydrolase activity"/>
    <property type="evidence" value="ECO:0007669"/>
    <property type="project" value="UniProtKB-KW"/>
</dbReference>
<name>A0AA35X044_GEOBA</name>
<evidence type="ECO:0000313" key="3">
    <source>
        <dbReference type="Proteomes" id="UP001174909"/>
    </source>
</evidence>
<dbReference type="InterPro" id="IPR050266">
    <property type="entry name" value="AB_hydrolase_sf"/>
</dbReference>
<organism evidence="2 3">
    <name type="scientific">Geodia barretti</name>
    <name type="common">Barrett's horny sponge</name>
    <dbReference type="NCBI Taxonomy" id="519541"/>
    <lineage>
        <taxon>Eukaryota</taxon>
        <taxon>Metazoa</taxon>
        <taxon>Porifera</taxon>
        <taxon>Demospongiae</taxon>
        <taxon>Heteroscleromorpha</taxon>
        <taxon>Tetractinellida</taxon>
        <taxon>Astrophorina</taxon>
        <taxon>Geodiidae</taxon>
        <taxon>Geodia</taxon>
    </lineage>
</organism>
<reference evidence="2" key="1">
    <citation type="submission" date="2023-03" db="EMBL/GenBank/DDBJ databases">
        <authorList>
            <person name="Steffen K."/>
            <person name="Cardenas P."/>
        </authorList>
    </citation>
    <scope>NUCLEOTIDE SEQUENCE</scope>
</reference>
<accession>A0AA35X044</accession>
<proteinExistence type="predicted"/>
<keyword evidence="2" id="KW-0378">Hydrolase</keyword>
<sequence length="295" mass="32500">MQGFPKDEFTRYGGLRMHVRNWGGEGRPVVLLHGLASTCRIWDLTAPVLARDFSVIAVDQRGHGDSGKSESGYDFASVGNDVAAMLEGRGIERPVLVGHSWGADVALELAVAHPGLLQGIVFVDGGTIDASARYDTLDDALVQMAPPDFRGVTPAQFLERVRSGGQWGTLIGQHGQPAEEIILANFETLDDGTLRAKLSRDNHLRIIEALWDHHPRDLYQRVACPVLMMPARQRENPDAYERTLARSESIAAAESLLPNSKAVWLEDSIHDVPVQRPELVAETIRQHIQSGFFDQ</sequence>
<dbReference type="InterPro" id="IPR029058">
    <property type="entry name" value="AB_hydrolase_fold"/>
</dbReference>
<feature type="domain" description="AB hydrolase-1" evidence="1">
    <location>
        <begin position="28"/>
        <end position="143"/>
    </location>
</feature>
<gene>
    <name evidence="2" type="ORF">GBAR_LOCUS22495</name>
</gene>
<dbReference type="Pfam" id="PF00561">
    <property type="entry name" value="Abhydrolase_1"/>
    <property type="match status" value="1"/>
</dbReference>
<evidence type="ECO:0000259" key="1">
    <source>
        <dbReference type="Pfam" id="PF00561"/>
    </source>
</evidence>
<dbReference type="EMBL" id="CASHTH010003105">
    <property type="protein sequence ID" value="CAI8040358.1"/>
    <property type="molecule type" value="Genomic_DNA"/>
</dbReference>
<keyword evidence="3" id="KW-1185">Reference proteome</keyword>
<dbReference type="GO" id="GO:0016020">
    <property type="term" value="C:membrane"/>
    <property type="evidence" value="ECO:0007669"/>
    <property type="project" value="TreeGrafter"/>
</dbReference>
<dbReference type="PANTHER" id="PTHR43798">
    <property type="entry name" value="MONOACYLGLYCEROL LIPASE"/>
    <property type="match status" value="1"/>
</dbReference>
<dbReference type="Gene3D" id="3.40.50.1820">
    <property type="entry name" value="alpha/beta hydrolase"/>
    <property type="match status" value="1"/>
</dbReference>
<dbReference type="PRINTS" id="PR00111">
    <property type="entry name" value="ABHYDROLASE"/>
</dbReference>